<reference evidence="2" key="1">
    <citation type="submission" date="2016-03" db="EMBL/GenBank/DDBJ databases">
        <authorList>
            <person name="Guldener U."/>
        </authorList>
    </citation>
    <scope>NUCLEOTIDE SEQUENCE [LARGE SCALE GENOMIC DNA]</scope>
</reference>
<dbReference type="Proteomes" id="UP000177625">
    <property type="component" value="Unassembled WGS sequence"/>
</dbReference>
<organism evidence="1 2">
    <name type="scientific">Rhynchosporium secalis</name>
    <name type="common">Barley scald fungus</name>
    <dbReference type="NCBI Taxonomy" id="38038"/>
    <lineage>
        <taxon>Eukaryota</taxon>
        <taxon>Fungi</taxon>
        <taxon>Dikarya</taxon>
        <taxon>Ascomycota</taxon>
        <taxon>Pezizomycotina</taxon>
        <taxon>Leotiomycetes</taxon>
        <taxon>Helotiales</taxon>
        <taxon>Ploettnerulaceae</taxon>
        <taxon>Rhynchosporium</taxon>
    </lineage>
</organism>
<dbReference type="PANTHER" id="PTHR12277:SF64">
    <property type="entry name" value="SUPERFAMILY HYDROLASE, PUTATIVE (AFU_ORTHOLOGUE AFUA_3G01760)-RELATED"/>
    <property type="match status" value="1"/>
</dbReference>
<gene>
    <name evidence="1" type="ORF">RSE6_07261</name>
</gene>
<dbReference type="GO" id="GO:0008474">
    <property type="term" value="F:palmitoyl-(protein) hydrolase activity"/>
    <property type="evidence" value="ECO:0007669"/>
    <property type="project" value="TreeGrafter"/>
</dbReference>
<dbReference type="InterPro" id="IPR029058">
    <property type="entry name" value="AB_hydrolase_fold"/>
</dbReference>
<keyword evidence="2" id="KW-1185">Reference proteome</keyword>
<evidence type="ECO:0000313" key="2">
    <source>
        <dbReference type="Proteomes" id="UP000177625"/>
    </source>
</evidence>
<evidence type="ECO:0000313" key="1">
    <source>
        <dbReference type="EMBL" id="CZT46773.1"/>
    </source>
</evidence>
<dbReference type="EMBL" id="FJVC01000261">
    <property type="protein sequence ID" value="CZT46773.1"/>
    <property type="molecule type" value="Genomic_DNA"/>
</dbReference>
<dbReference type="PANTHER" id="PTHR12277">
    <property type="entry name" value="ALPHA/BETA HYDROLASE DOMAIN-CONTAINING PROTEIN"/>
    <property type="match status" value="1"/>
</dbReference>
<name>A0A1E1MCG1_RHYSE</name>
<protein>
    <recommendedName>
        <fullName evidence="3">Xaa-Pro dipeptidyl-peptidase-like domain-containing protein</fullName>
    </recommendedName>
</protein>
<dbReference type="Gene3D" id="3.40.50.1820">
    <property type="entry name" value="alpha/beta hydrolase"/>
    <property type="match status" value="1"/>
</dbReference>
<dbReference type="SUPFAM" id="SSF53474">
    <property type="entry name" value="alpha/beta-Hydrolases"/>
    <property type="match status" value="1"/>
</dbReference>
<dbReference type="GO" id="GO:0016020">
    <property type="term" value="C:membrane"/>
    <property type="evidence" value="ECO:0007669"/>
    <property type="project" value="TreeGrafter"/>
</dbReference>
<proteinExistence type="predicted"/>
<accession>A0A1E1MCG1</accession>
<dbReference type="AlphaFoldDB" id="A0A1E1MCG1"/>
<sequence>MVLFQNKIIYMPGLPPNARREKISDYKNQCSGIEWREESITSFDGTKISLCVASVNKLEVCEGKMVYILYFQGNASSIPPRLPFLSPILHMLGQRSSHPLVRYTMVCCSYRGYWTSKGRPSEKGIAMDAEASLEWIKDDFPRQGGKVDEPVPIVIWGQSICAGVATNLAAQARLFRPFEFLTLEQRFVFRL</sequence>
<evidence type="ECO:0008006" key="3">
    <source>
        <dbReference type="Google" id="ProtNLM"/>
    </source>
</evidence>